<dbReference type="InterPro" id="IPR006549">
    <property type="entry name" value="HAD-SF_hydro_IIIA"/>
</dbReference>
<evidence type="ECO:0000256" key="8">
    <source>
        <dbReference type="SAM" id="MobiDB-lite"/>
    </source>
</evidence>
<dbReference type="InterPro" id="IPR036957">
    <property type="entry name" value="Znf_PARP_sf"/>
</dbReference>
<dbReference type="SUPFAM" id="SSF57716">
    <property type="entry name" value="Glucocorticoid receptor-like (DNA-binding domain)"/>
    <property type="match status" value="2"/>
</dbReference>
<evidence type="ECO:0000313" key="11">
    <source>
        <dbReference type="Proteomes" id="UP001497457"/>
    </source>
</evidence>
<dbReference type="NCBIfam" id="TIGR01662">
    <property type="entry name" value="HAD-SF-IIIA"/>
    <property type="match status" value="1"/>
</dbReference>
<dbReference type="GO" id="GO:0008270">
    <property type="term" value="F:zinc ion binding"/>
    <property type="evidence" value="ECO:0007669"/>
    <property type="project" value="UniProtKB-KW"/>
</dbReference>
<dbReference type="InterPro" id="IPR001510">
    <property type="entry name" value="Znf_PARP"/>
</dbReference>
<keyword evidence="6" id="KW-0238">DNA-binding</keyword>
<keyword evidence="7" id="KW-0539">Nucleus</keyword>
<dbReference type="AlphaFoldDB" id="A0ABC8ZHA5"/>
<feature type="region of interest" description="Disordered" evidence="8">
    <location>
        <begin position="153"/>
        <end position="198"/>
    </location>
</feature>
<dbReference type="Pfam" id="PF00645">
    <property type="entry name" value="zf-PARP"/>
    <property type="match status" value="2"/>
</dbReference>
<evidence type="ECO:0000256" key="7">
    <source>
        <dbReference type="ARBA" id="ARBA00023242"/>
    </source>
</evidence>
<keyword evidence="2" id="KW-0479">Metal-binding</keyword>
<evidence type="ECO:0000313" key="10">
    <source>
        <dbReference type="EMBL" id="CAL4961536.1"/>
    </source>
</evidence>
<dbReference type="GO" id="GO:0005634">
    <property type="term" value="C:nucleus"/>
    <property type="evidence" value="ECO:0007669"/>
    <property type="project" value="UniProtKB-SubCell"/>
</dbReference>
<keyword evidence="5" id="KW-0862">Zinc</keyword>
<dbReference type="GO" id="GO:0006974">
    <property type="term" value="P:DNA damage response"/>
    <property type="evidence" value="ECO:0007669"/>
    <property type="project" value="UniProtKB-ARBA"/>
</dbReference>
<comment type="subcellular location">
    <subcellularLocation>
        <location evidence="1">Nucleus</location>
    </subcellularLocation>
</comment>
<organism evidence="10 11">
    <name type="scientific">Urochloa decumbens</name>
    <dbReference type="NCBI Taxonomy" id="240449"/>
    <lineage>
        <taxon>Eukaryota</taxon>
        <taxon>Viridiplantae</taxon>
        <taxon>Streptophyta</taxon>
        <taxon>Embryophyta</taxon>
        <taxon>Tracheophyta</taxon>
        <taxon>Spermatophyta</taxon>
        <taxon>Magnoliopsida</taxon>
        <taxon>Liliopsida</taxon>
        <taxon>Poales</taxon>
        <taxon>Poaceae</taxon>
        <taxon>PACMAD clade</taxon>
        <taxon>Panicoideae</taxon>
        <taxon>Panicodae</taxon>
        <taxon>Paniceae</taxon>
        <taxon>Melinidinae</taxon>
        <taxon>Urochloa</taxon>
    </lineage>
</organism>
<protein>
    <recommendedName>
        <fullName evidence="9">PARP-type domain-containing protein</fullName>
    </recommendedName>
</protein>
<dbReference type="Gene3D" id="3.30.1740.10">
    <property type="entry name" value="Zinc finger, PARP-type"/>
    <property type="match status" value="2"/>
</dbReference>
<dbReference type="Proteomes" id="UP001497457">
    <property type="component" value="Chromosome 19rd"/>
</dbReference>
<dbReference type="Gene3D" id="3.40.50.1000">
    <property type="entry name" value="HAD superfamily/HAD-like"/>
    <property type="match status" value="1"/>
</dbReference>
<feature type="compositionally biased region" description="Basic and acidic residues" evidence="8">
    <location>
        <begin position="297"/>
        <end position="307"/>
    </location>
</feature>
<dbReference type="PANTHER" id="PTHR12083:SF9">
    <property type="entry name" value="BIFUNCTIONAL POLYNUCLEOTIDE PHOSPHATASE_KINASE"/>
    <property type="match status" value="1"/>
</dbReference>
<dbReference type="InterPro" id="IPR006551">
    <property type="entry name" value="Polynucleotide_phosphatase"/>
</dbReference>
<dbReference type="FunFam" id="3.30.1740.10:FF:000006">
    <property type="entry name" value="Poly [ADP-ribose] polymerase"/>
    <property type="match status" value="2"/>
</dbReference>
<dbReference type="InterPro" id="IPR013954">
    <property type="entry name" value="PNK3P"/>
</dbReference>
<evidence type="ECO:0000259" key="9">
    <source>
        <dbReference type="PROSITE" id="PS50064"/>
    </source>
</evidence>
<dbReference type="FunFam" id="3.40.50.1000:FF:000198">
    <property type="entry name" value="Bifunctional polynucleotide phosphatase/kinase"/>
    <property type="match status" value="1"/>
</dbReference>
<evidence type="ECO:0000256" key="3">
    <source>
        <dbReference type="ARBA" id="ARBA00022737"/>
    </source>
</evidence>
<proteinExistence type="predicted"/>
<reference evidence="10" key="1">
    <citation type="submission" date="2024-10" db="EMBL/GenBank/DDBJ databases">
        <authorList>
            <person name="Ryan C."/>
        </authorList>
    </citation>
    <scope>NUCLEOTIDE SEQUENCE [LARGE SCALE GENOMIC DNA]</scope>
</reference>
<dbReference type="Pfam" id="PF08645">
    <property type="entry name" value="PNK3P"/>
    <property type="match status" value="1"/>
</dbReference>
<dbReference type="PROSITE" id="PS50064">
    <property type="entry name" value="ZF_PARP_2"/>
    <property type="match status" value="2"/>
</dbReference>
<evidence type="ECO:0000256" key="4">
    <source>
        <dbReference type="ARBA" id="ARBA00022771"/>
    </source>
</evidence>
<dbReference type="EMBL" id="OZ075129">
    <property type="protein sequence ID" value="CAL4961536.1"/>
    <property type="molecule type" value="Genomic_DNA"/>
</dbReference>
<feature type="compositionally biased region" description="Basic and acidic residues" evidence="8">
    <location>
        <begin position="159"/>
        <end position="177"/>
    </location>
</feature>
<sequence>MLVVPFSSLSLLARNPSRIRFLLAASAARVACLAMSASPQPAATVSVEYAKSGRSTCKGCSGAIASGALRLGATTPDPRGYDATKWYHVACFPSASHPLGPVESINGFDSIKEDDREELLHELEKDHDREKLQELKENDDNAADHLKKEMVHGLGGSKEVSEKNPEEVKNHNSKIDKTVNPLDKPSPKKVKAHMSSTAKGVSEKASVLVEYAKSGRSTCKGCNENIAKGALRLGASAHDPRGYDSTKWYHVACFPASSYPVFPVENLQGFDSIKNDDREKLRELEENYKSDGNAADRSSEPNLKEEMVDSTGISKEGAAKNLEELSAGNNRIHPVISFSVSDINKDYKGATLPTQWKAFKTVIFREQEDGLHASAKIAAFDFDGCLAKTSVRIIGADKWSLQHKSIPEKLKSLYNDGYKLVIFTNESNIDRWKNKRQEAVDSKVGRLDNFIGCVKVPIQVFIACGLGKGKGTPDDPYRKPNPGMWWLMAQHFNSGIEIDMDKSFYVGDAAGRDNDHSDADIEFAKAIGLKFHVPEEYFGP</sequence>
<accession>A0ABC8ZHA5</accession>
<dbReference type="InterPro" id="IPR036412">
    <property type="entry name" value="HAD-like_sf"/>
</dbReference>
<evidence type="ECO:0000256" key="2">
    <source>
        <dbReference type="ARBA" id="ARBA00022723"/>
    </source>
</evidence>
<dbReference type="NCBIfam" id="TIGR01664">
    <property type="entry name" value="DNA-3'-Pase"/>
    <property type="match status" value="1"/>
</dbReference>
<dbReference type="GO" id="GO:0003677">
    <property type="term" value="F:DNA binding"/>
    <property type="evidence" value="ECO:0007669"/>
    <property type="project" value="UniProtKB-KW"/>
</dbReference>
<dbReference type="SMART" id="SM01336">
    <property type="entry name" value="zf-PARP"/>
    <property type="match status" value="2"/>
</dbReference>
<keyword evidence="11" id="KW-1185">Reference proteome</keyword>
<evidence type="ECO:0000256" key="1">
    <source>
        <dbReference type="ARBA" id="ARBA00004123"/>
    </source>
</evidence>
<dbReference type="CDD" id="cd01625">
    <property type="entry name" value="HAD_PNP"/>
    <property type="match status" value="1"/>
</dbReference>
<keyword evidence="4" id="KW-0863">Zinc-finger</keyword>
<feature type="domain" description="PARP-type" evidence="9">
    <location>
        <begin position="207"/>
        <end position="289"/>
    </location>
</feature>
<feature type="domain" description="PARP-type" evidence="9">
    <location>
        <begin position="45"/>
        <end position="124"/>
    </location>
</feature>
<dbReference type="InterPro" id="IPR023214">
    <property type="entry name" value="HAD_sf"/>
</dbReference>
<feature type="region of interest" description="Disordered" evidence="8">
    <location>
        <begin position="285"/>
        <end position="310"/>
    </location>
</feature>
<name>A0ABC8ZHA5_9POAL</name>
<gene>
    <name evidence="10" type="ORF">URODEC1_LOCUS45071</name>
</gene>
<keyword evidence="3" id="KW-0677">Repeat</keyword>
<dbReference type="PANTHER" id="PTHR12083">
    <property type="entry name" value="BIFUNCTIONAL POLYNUCLEOTIDE PHOSPHATASE/KINASE"/>
    <property type="match status" value="1"/>
</dbReference>
<evidence type="ECO:0000256" key="6">
    <source>
        <dbReference type="ARBA" id="ARBA00023125"/>
    </source>
</evidence>
<evidence type="ECO:0000256" key="5">
    <source>
        <dbReference type="ARBA" id="ARBA00022833"/>
    </source>
</evidence>
<dbReference type="SUPFAM" id="SSF56784">
    <property type="entry name" value="HAD-like"/>
    <property type="match status" value="1"/>
</dbReference>